<organism evidence="3 4">
    <name type="scientific">Naegleria lovaniensis</name>
    <name type="common">Amoeba</name>
    <dbReference type="NCBI Taxonomy" id="51637"/>
    <lineage>
        <taxon>Eukaryota</taxon>
        <taxon>Discoba</taxon>
        <taxon>Heterolobosea</taxon>
        <taxon>Tetramitia</taxon>
        <taxon>Eutetramitia</taxon>
        <taxon>Vahlkampfiidae</taxon>
        <taxon>Naegleria</taxon>
    </lineage>
</organism>
<evidence type="ECO:0000256" key="2">
    <source>
        <dbReference type="SAM" id="MobiDB-lite"/>
    </source>
</evidence>
<dbReference type="EMBL" id="PYSW02000003">
    <property type="protein sequence ID" value="KAG2392892.1"/>
    <property type="molecule type" value="Genomic_DNA"/>
</dbReference>
<accession>A0AA88H4U2</accession>
<dbReference type="GeneID" id="68101923"/>
<protein>
    <submittedName>
        <fullName evidence="3">Uncharacterized protein</fullName>
    </submittedName>
</protein>
<name>A0AA88H4U2_NAELO</name>
<feature type="coiled-coil region" evidence="1">
    <location>
        <begin position="107"/>
        <end position="145"/>
    </location>
</feature>
<evidence type="ECO:0000313" key="3">
    <source>
        <dbReference type="EMBL" id="KAG2392892.1"/>
    </source>
</evidence>
<proteinExistence type="predicted"/>
<keyword evidence="1" id="KW-0175">Coiled coil</keyword>
<reference evidence="3 4" key="1">
    <citation type="journal article" date="2018" name="BMC Genomics">
        <title>The genome of Naegleria lovaniensis, the basis for a comparative approach to unravel pathogenicity factors of the human pathogenic amoeba N. fowleri.</title>
        <authorList>
            <person name="Liechti N."/>
            <person name="Schurch N."/>
            <person name="Bruggmann R."/>
            <person name="Wittwer M."/>
        </authorList>
    </citation>
    <scope>NUCLEOTIDE SEQUENCE [LARGE SCALE GENOMIC DNA]</scope>
    <source>
        <strain evidence="3 4">ATCC 30569</strain>
    </source>
</reference>
<evidence type="ECO:0000256" key="1">
    <source>
        <dbReference type="SAM" id="Coils"/>
    </source>
</evidence>
<feature type="coiled-coil region" evidence="1">
    <location>
        <begin position="33"/>
        <end position="67"/>
    </location>
</feature>
<keyword evidence="4" id="KW-1185">Reference proteome</keyword>
<sequence length="244" mass="28671">MNFLYRLFGSGAAHHTSSSGNVEKDLRKKRRMLQLTEDQIHVQEETYETLTETIKNMKLHLESIKQREQEMILLQIDTERELQEDYENYLQKGKKDEEYEKKYEVSRKFLEETMAAKKQEIKAKMEEYEARIRSLELKAQEILKTKQVTEDTNYLLNEEVQRLETQRQKEFVASDNYDQLGAEEDLEASSNIPLTLQTVSIQPQVHDEQEQQQHPSTIVSSSESSNISPNSAGKDLWDRKDDHV</sequence>
<dbReference type="RefSeq" id="XP_044554786.1">
    <property type="nucleotide sequence ID" value="XM_044699659.1"/>
</dbReference>
<evidence type="ECO:0000313" key="4">
    <source>
        <dbReference type="Proteomes" id="UP000816034"/>
    </source>
</evidence>
<dbReference type="AlphaFoldDB" id="A0AA88H4U2"/>
<comment type="caution">
    <text evidence="3">The sequence shown here is derived from an EMBL/GenBank/DDBJ whole genome shotgun (WGS) entry which is preliminary data.</text>
</comment>
<dbReference type="Proteomes" id="UP000816034">
    <property type="component" value="Unassembled WGS sequence"/>
</dbReference>
<feature type="region of interest" description="Disordered" evidence="2">
    <location>
        <begin position="195"/>
        <end position="244"/>
    </location>
</feature>
<gene>
    <name evidence="3" type="ORF">C9374_009469</name>
</gene>
<feature type="compositionally biased region" description="Low complexity" evidence="2">
    <location>
        <begin position="212"/>
        <end position="231"/>
    </location>
</feature>
<feature type="compositionally biased region" description="Basic and acidic residues" evidence="2">
    <location>
        <begin position="235"/>
        <end position="244"/>
    </location>
</feature>